<dbReference type="Pfam" id="PF19086">
    <property type="entry name" value="Terpene_syn_C_2"/>
    <property type="match status" value="1"/>
</dbReference>
<keyword evidence="3" id="KW-1185">Reference proteome</keyword>
<keyword evidence="1" id="KW-0456">Lyase</keyword>
<dbReference type="PANTHER" id="PTHR35201:SF4">
    <property type="entry name" value="BETA-PINACENE SYNTHASE-RELATED"/>
    <property type="match status" value="1"/>
</dbReference>
<dbReference type="Gene3D" id="1.10.600.10">
    <property type="entry name" value="Farnesyl Diphosphate Synthase"/>
    <property type="match status" value="1"/>
</dbReference>
<comment type="similarity">
    <text evidence="1">Belongs to the terpene synthase family.</text>
</comment>
<dbReference type="InterPro" id="IPR034686">
    <property type="entry name" value="Terpene_cyclase-like_2"/>
</dbReference>
<dbReference type="RefSeq" id="WP_376883771.1">
    <property type="nucleotide sequence ID" value="NZ_JBHUHR010000013.1"/>
</dbReference>
<organism evidence="2 3">
    <name type="scientific">Belliella marina</name>
    <dbReference type="NCBI Taxonomy" id="1644146"/>
    <lineage>
        <taxon>Bacteria</taxon>
        <taxon>Pseudomonadati</taxon>
        <taxon>Bacteroidota</taxon>
        <taxon>Cytophagia</taxon>
        <taxon>Cytophagales</taxon>
        <taxon>Cyclobacteriaceae</taxon>
        <taxon>Belliella</taxon>
    </lineage>
</organism>
<accession>A0ABW4VIS3</accession>
<evidence type="ECO:0000313" key="3">
    <source>
        <dbReference type="Proteomes" id="UP001597361"/>
    </source>
</evidence>
<dbReference type="EMBL" id="JBHUHR010000013">
    <property type="protein sequence ID" value="MFD2033974.1"/>
    <property type="molecule type" value="Genomic_DNA"/>
</dbReference>
<sequence>MHRYVVFHTIFDDQLEYATKEEVSYYCKRLVAIFRGDSLAPGDPGYFNQAAVIRDEFRAFMPEEWMKRLADTFYTVTRYGALEEVTYKANQTVPSLALFKVIREYSIVIFPYFYLVDAQVNLVLTEDVERHPVIQRVRSLWSRIIAWQNDIQGLKKELSKDTEVMNIVIVLQRKYNLSLEDALIEAMKIHDDDLAELVALQADLPDFGIPADEIKQLFHGWGSLIQGLNTFYLRDTNRYDPSCFAWPDTEPAIKKS</sequence>
<dbReference type="Proteomes" id="UP001597361">
    <property type="component" value="Unassembled WGS sequence"/>
</dbReference>
<keyword evidence="1" id="KW-0479">Metal-binding</keyword>
<dbReference type="InterPro" id="IPR008949">
    <property type="entry name" value="Isoprenoid_synthase_dom_sf"/>
</dbReference>
<dbReference type="SUPFAM" id="SSF48576">
    <property type="entry name" value="Terpenoid synthases"/>
    <property type="match status" value="1"/>
</dbReference>
<reference evidence="3" key="1">
    <citation type="journal article" date="2019" name="Int. J. Syst. Evol. Microbiol.">
        <title>The Global Catalogue of Microorganisms (GCM) 10K type strain sequencing project: providing services to taxonomists for standard genome sequencing and annotation.</title>
        <authorList>
            <consortium name="The Broad Institute Genomics Platform"/>
            <consortium name="The Broad Institute Genome Sequencing Center for Infectious Disease"/>
            <person name="Wu L."/>
            <person name="Ma J."/>
        </authorList>
    </citation>
    <scope>NUCLEOTIDE SEQUENCE [LARGE SCALE GENOMIC DNA]</scope>
    <source>
        <strain evidence="3">CGMCC 1.15180</strain>
    </source>
</reference>
<comment type="caution">
    <text evidence="2">The sequence shown here is derived from an EMBL/GenBank/DDBJ whole genome shotgun (WGS) entry which is preliminary data.</text>
</comment>
<name>A0ABW4VIS3_9BACT</name>
<evidence type="ECO:0000313" key="2">
    <source>
        <dbReference type="EMBL" id="MFD2033974.1"/>
    </source>
</evidence>
<protein>
    <recommendedName>
        <fullName evidence="1">Terpene synthase</fullName>
        <ecNumber evidence="1">4.2.3.-</ecNumber>
    </recommendedName>
</protein>
<keyword evidence="1" id="KW-0460">Magnesium</keyword>
<comment type="cofactor">
    <cofactor evidence="1">
        <name>Mg(2+)</name>
        <dbReference type="ChEBI" id="CHEBI:18420"/>
    </cofactor>
</comment>
<proteinExistence type="inferred from homology"/>
<gene>
    <name evidence="2" type="ORF">ACFSKL_04175</name>
</gene>
<evidence type="ECO:0000256" key="1">
    <source>
        <dbReference type="RuleBase" id="RU366034"/>
    </source>
</evidence>
<dbReference type="EC" id="4.2.3.-" evidence="1"/>
<dbReference type="PANTHER" id="PTHR35201">
    <property type="entry name" value="TERPENE SYNTHASE"/>
    <property type="match status" value="1"/>
</dbReference>